<keyword evidence="2" id="KW-1003">Cell membrane</keyword>
<accession>A0ABQ5NEE6</accession>
<evidence type="ECO:0000256" key="6">
    <source>
        <dbReference type="SAM" id="MobiDB-lite"/>
    </source>
</evidence>
<feature type="domain" description="Major facilitator superfamily (MFS) profile" evidence="8">
    <location>
        <begin position="1"/>
        <end position="417"/>
    </location>
</feature>
<feature type="region of interest" description="Disordered" evidence="6">
    <location>
        <begin position="195"/>
        <end position="220"/>
    </location>
</feature>
<evidence type="ECO:0000259" key="8">
    <source>
        <dbReference type="PROSITE" id="PS50850"/>
    </source>
</evidence>
<dbReference type="PROSITE" id="PS50850">
    <property type="entry name" value="MFS"/>
    <property type="match status" value="1"/>
</dbReference>
<evidence type="ECO:0000256" key="2">
    <source>
        <dbReference type="ARBA" id="ARBA00022475"/>
    </source>
</evidence>
<evidence type="ECO:0000256" key="5">
    <source>
        <dbReference type="ARBA" id="ARBA00023136"/>
    </source>
</evidence>
<evidence type="ECO:0000313" key="9">
    <source>
        <dbReference type="EMBL" id="GLC84056.1"/>
    </source>
</evidence>
<name>A0ABQ5NEE6_9MICO</name>
<dbReference type="EMBL" id="BRZC01000003">
    <property type="protein sequence ID" value="GLC84056.1"/>
    <property type="molecule type" value="Genomic_DNA"/>
</dbReference>
<feature type="transmembrane region" description="Helical" evidence="7">
    <location>
        <begin position="328"/>
        <end position="353"/>
    </location>
</feature>
<dbReference type="InterPro" id="IPR011701">
    <property type="entry name" value="MFS"/>
</dbReference>
<feature type="transmembrane region" description="Helical" evidence="7">
    <location>
        <begin position="365"/>
        <end position="386"/>
    </location>
</feature>
<keyword evidence="10" id="KW-1185">Reference proteome</keyword>
<dbReference type="InterPro" id="IPR036259">
    <property type="entry name" value="MFS_trans_sf"/>
</dbReference>
<evidence type="ECO:0000256" key="3">
    <source>
        <dbReference type="ARBA" id="ARBA00022692"/>
    </source>
</evidence>
<dbReference type="CDD" id="cd06173">
    <property type="entry name" value="MFS_MefA_like"/>
    <property type="match status" value="1"/>
</dbReference>
<feature type="transmembrane region" description="Helical" evidence="7">
    <location>
        <begin position="392"/>
        <end position="411"/>
    </location>
</feature>
<evidence type="ECO:0000256" key="4">
    <source>
        <dbReference type="ARBA" id="ARBA00022989"/>
    </source>
</evidence>
<feature type="transmembrane region" description="Helical" evidence="7">
    <location>
        <begin position="73"/>
        <end position="95"/>
    </location>
</feature>
<reference evidence="9" key="1">
    <citation type="submission" date="2022-08" db="EMBL/GenBank/DDBJ databases">
        <title>Draft genome sequence of Microbacterium arabinogalactanolyticum JCM 9171.</title>
        <authorList>
            <person name="Fujita K."/>
            <person name="Ishiwata A."/>
            <person name="Fushinobu S."/>
        </authorList>
    </citation>
    <scope>NUCLEOTIDE SEQUENCE</scope>
    <source>
        <strain evidence="9">JCM 9171</strain>
    </source>
</reference>
<keyword evidence="5 7" id="KW-0472">Membrane</keyword>
<feature type="compositionally biased region" description="Low complexity" evidence="6">
    <location>
        <begin position="195"/>
        <end position="209"/>
    </location>
</feature>
<feature type="transmembrane region" description="Helical" evidence="7">
    <location>
        <begin position="45"/>
        <end position="66"/>
    </location>
</feature>
<dbReference type="InterPro" id="IPR020846">
    <property type="entry name" value="MFS_dom"/>
</dbReference>
<evidence type="ECO:0000313" key="10">
    <source>
        <dbReference type="Proteomes" id="UP001165068"/>
    </source>
</evidence>
<feature type="transmembrane region" description="Helical" evidence="7">
    <location>
        <begin position="300"/>
        <end position="322"/>
    </location>
</feature>
<protein>
    <submittedName>
        <fullName evidence="9">MFS transporter</fullName>
    </submittedName>
</protein>
<comment type="caution">
    <text evidence="9">The sequence shown here is derived from an EMBL/GenBank/DDBJ whole genome shotgun (WGS) entry which is preliminary data.</text>
</comment>
<sequence>MTSLWRNLQYVSWLVSDTSKGLAGALFGFAIPLIALIVTNDPAQAGIIGAAGTAVRVTLTLFGGVLADRHRRITLMVLGGSIGVALSAAFTVLALGDALTFSTLLVIDVLLAARSGLFDVAGESALKDIVAPDTMGRAQAANQARDAALQLAGGPIGGALLVAGGWLVGAVMTLCHLVSAVSAATIPRLRGADAAAGPAGPTEGMATGAEPGGDAASSSKPNALREIREGFAWLFSRPDLRGVLLILTIINLGINTVMTTIVYSLQQTGHSPAVIGLISAGMGATMLVGALLATPLVSRIGAGVLMVAGLVALSIGSAATLFVHEPFWIVLVMAIPGLTLAPLNAAMGGYFMVATPSELMGRASSASGVFAMGAMPLAPLIAGFGLTWLGRGGTILLGAGLCAIAALMAVANRGLRSLPAEAGWAEHARQFENARVPSPVR</sequence>
<evidence type="ECO:0000256" key="7">
    <source>
        <dbReference type="SAM" id="Phobius"/>
    </source>
</evidence>
<feature type="transmembrane region" description="Helical" evidence="7">
    <location>
        <begin position="243"/>
        <end position="265"/>
    </location>
</feature>
<keyword evidence="3 7" id="KW-0812">Transmembrane</keyword>
<dbReference type="PANTHER" id="PTHR23513">
    <property type="entry name" value="INTEGRAL MEMBRANE EFFLUX PROTEIN-RELATED"/>
    <property type="match status" value="1"/>
</dbReference>
<feature type="transmembrane region" description="Helical" evidence="7">
    <location>
        <begin position="159"/>
        <end position="181"/>
    </location>
</feature>
<dbReference type="Proteomes" id="UP001165068">
    <property type="component" value="Unassembled WGS sequence"/>
</dbReference>
<organism evidence="9 10">
    <name type="scientific">Microbacterium arabinogalactanolyticum</name>
    <dbReference type="NCBI Taxonomy" id="69365"/>
    <lineage>
        <taxon>Bacteria</taxon>
        <taxon>Bacillati</taxon>
        <taxon>Actinomycetota</taxon>
        <taxon>Actinomycetes</taxon>
        <taxon>Micrococcales</taxon>
        <taxon>Microbacteriaceae</taxon>
        <taxon>Microbacterium</taxon>
    </lineage>
</organism>
<proteinExistence type="predicted"/>
<keyword evidence="4 7" id="KW-1133">Transmembrane helix</keyword>
<feature type="transmembrane region" description="Helical" evidence="7">
    <location>
        <begin position="271"/>
        <end position="293"/>
    </location>
</feature>
<feature type="transmembrane region" description="Helical" evidence="7">
    <location>
        <begin position="21"/>
        <end position="39"/>
    </location>
</feature>
<dbReference type="Gene3D" id="1.20.1250.20">
    <property type="entry name" value="MFS general substrate transporter like domains"/>
    <property type="match status" value="1"/>
</dbReference>
<dbReference type="SUPFAM" id="SSF103473">
    <property type="entry name" value="MFS general substrate transporter"/>
    <property type="match status" value="1"/>
</dbReference>
<dbReference type="PANTHER" id="PTHR23513:SF6">
    <property type="entry name" value="MAJOR FACILITATOR SUPERFAMILY ASSOCIATED DOMAIN-CONTAINING PROTEIN"/>
    <property type="match status" value="1"/>
</dbReference>
<comment type="subcellular location">
    <subcellularLocation>
        <location evidence="1">Cell membrane</location>
        <topology evidence="1">Multi-pass membrane protein</topology>
    </subcellularLocation>
</comment>
<dbReference type="RefSeq" id="WP_285631231.1">
    <property type="nucleotide sequence ID" value="NZ_BAAAUK010000003.1"/>
</dbReference>
<evidence type="ECO:0000256" key="1">
    <source>
        <dbReference type="ARBA" id="ARBA00004651"/>
    </source>
</evidence>
<dbReference type="Pfam" id="PF07690">
    <property type="entry name" value="MFS_1"/>
    <property type="match status" value="2"/>
</dbReference>
<gene>
    <name evidence="9" type="ORF">MIAR_06440</name>
</gene>